<dbReference type="CDD" id="cd16148">
    <property type="entry name" value="sulfatase_like"/>
    <property type="match status" value="1"/>
</dbReference>
<dbReference type="Proteomes" id="UP000265882">
    <property type="component" value="Unassembled WGS sequence"/>
</dbReference>
<reference evidence="2 3" key="1">
    <citation type="journal article" date="2017" name="ISME J.">
        <title>Energy and carbon metabolisms in a deep terrestrial subsurface fluid microbial community.</title>
        <authorList>
            <person name="Momper L."/>
            <person name="Jungbluth S.P."/>
            <person name="Lee M.D."/>
            <person name="Amend J.P."/>
        </authorList>
    </citation>
    <scope>NUCLEOTIDE SEQUENCE [LARGE SCALE GENOMIC DNA]</scope>
    <source>
        <strain evidence="2">SURF_5</strain>
    </source>
</reference>
<dbReference type="EMBL" id="QZKU01000127">
    <property type="protein sequence ID" value="RJP16632.1"/>
    <property type="molecule type" value="Genomic_DNA"/>
</dbReference>
<accession>A0A3A4NB04</accession>
<dbReference type="InterPro" id="IPR052701">
    <property type="entry name" value="GAG_Ulvan_Degrading_Sulfatases"/>
</dbReference>
<evidence type="ECO:0000313" key="3">
    <source>
        <dbReference type="Proteomes" id="UP000265882"/>
    </source>
</evidence>
<feature type="domain" description="Sulfatase N-terminal" evidence="1">
    <location>
        <begin position="36"/>
        <end position="349"/>
    </location>
</feature>
<dbReference type="PANTHER" id="PTHR43751">
    <property type="entry name" value="SULFATASE"/>
    <property type="match status" value="1"/>
</dbReference>
<organism evidence="2 3">
    <name type="scientific">Abyssobacteria bacterium (strain SURF_5)</name>
    <dbReference type="NCBI Taxonomy" id="2093360"/>
    <lineage>
        <taxon>Bacteria</taxon>
        <taxon>Pseudomonadati</taxon>
        <taxon>Candidatus Hydrogenedentota</taxon>
        <taxon>Candidatus Abyssobacteria</taxon>
    </lineage>
</organism>
<evidence type="ECO:0000259" key="1">
    <source>
        <dbReference type="Pfam" id="PF00884"/>
    </source>
</evidence>
<protein>
    <recommendedName>
        <fullName evidence="1">Sulfatase N-terminal domain-containing protein</fullName>
    </recommendedName>
</protein>
<proteinExistence type="predicted"/>
<evidence type="ECO:0000313" key="2">
    <source>
        <dbReference type="EMBL" id="RJP16632.1"/>
    </source>
</evidence>
<name>A0A3A4NB04_ABYX5</name>
<dbReference type="Gene3D" id="3.40.720.10">
    <property type="entry name" value="Alkaline Phosphatase, subunit A"/>
    <property type="match status" value="1"/>
</dbReference>
<sequence length="471" mass="53324">MFRRRLLIFIAVVALLVGIGFGGWRTLSAKKKPYRPNTILMTLDTTRMDYLSCYGYPARITPVIDKLAEEGLKYEFAISPSSWTLPAHASIFTGMLPSYHSAHYGKGENAEKGVLGGPSFYTLHPAFPTLTECLKEAGYLTKAIVSGPVLQEKFGFGQGFDHYDDDFPAGMEHRVGDDTTDLAIGYLTAYVRGLQQQPFFLFLNYFDPHNPFSAPAPWGTPDLNPDLVNIASGHYDDVYKGNRVLTAEERELLLKEYVNEIRFMDHQIGRLFSYLKDCDLYDDAFIVITSDHGECFGEHDHLEHGHSLNEELLRVPLIIKYPAKHRRSGVVKERVSTAGVMSTILDYLNLPAPPGVKFASFDTGGHELAAEIFEDLNFVQKYGERYSRNQKAVYDGTFKFIWSSDGKHELYNISNDPLEVVNLYGRMPDLEKRLQAKLDPLIYESNRMTSLTTPELDEELRGRLRALGYIQ</sequence>
<dbReference type="PANTHER" id="PTHR43751:SF3">
    <property type="entry name" value="SULFATASE N-TERMINAL DOMAIN-CONTAINING PROTEIN"/>
    <property type="match status" value="1"/>
</dbReference>
<dbReference type="InterPro" id="IPR000917">
    <property type="entry name" value="Sulfatase_N"/>
</dbReference>
<dbReference type="InterPro" id="IPR017850">
    <property type="entry name" value="Alkaline_phosphatase_core_sf"/>
</dbReference>
<gene>
    <name evidence="2" type="ORF">C4520_18540</name>
</gene>
<dbReference type="SUPFAM" id="SSF53649">
    <property type="entry name" value="Alkaline phosphatase-like"/>
    <property type="match status" value="1"/>
</dbReference>
<comment type="caution">
    <text evidence="2">The sequence shown here is derived from an EMBL/GenBank/DDBJ whole genome shotgun (WGS) entry which is preliminary data.</text>
</comment>
<dbReference type="Pfam" id="PF00884">
    <property type="entry name" value="Sulfatase"/>
    <property type="match status" value="1"/>
</dbReference>
<dbReference type="Gene3D" id="3.30.1120.10">
    <property type="match status" value="1"/>
</dbReference>
<dbReference type="AlphaFoldDB" id="A0A3A4NB04"/>